<dbReference type="InterPro" id="IPR032710">
    <property type="entry name" value="NTF2-like_dom_sf"/>
</dbReference>
<evidence type="ECO:0000313" key="3">
    <source>
        <dbReference type="Proteomes" id="UP001172684"/>
    </source>
</evidence>
<dbReference type="PRINTS" id="PR00411">
    <property type="entry name" value="PNDRDTASEI"/>
</dbReference>
<dbReference type="PANTHER" id="PTHR43539">
    <property type="entry name" value="FLAVIN-BINDING MONOOXYGENASE-LIKE PROTEIN (AFU_ORTHOLOGUE AFUA_4G09220)"/>
    <property type="match status" value="1"/>
</dbReference>
<comment type="caution">
    <text evidence="2">The sequence shown here is derived from an EMBL/GenBank/DDBJ whole genome shotgun (WGS) entry which is preliminary data.</text>
</comment>
<evidence type="ECO:0008006" key="4">
    <source>
        <dbReference type="Google" id="ProtNLM"/>
    </source>
</evidence>
<sequence>MLTDRRPHTIDLPRFVEPQARVALPKGSASSPNEVAQTWLDSFASALAAGDVTKLKALFHTNCWWRDHLGLSWDYHTLHPLSRIEEFLSDRLSQLQLSNFRLAEIGSFTPSKKTPTKDLDWVESMFEFETKTGRGKGVFRLVQGHDDVWKAYTVYTSLQELKGYEEAAGKRRPHGGNNKLQGGLNWLERRQRKIEFKDEEPTAFIVGAGQAGLNIAARLQALNVSCLIIDRNPRVGDNWRNRYRTLSTHDPVHTCHMAYLQFPSNWPFFTPKDKLADWFESYASINELNVWLSTSITASSWSDDDKTWTISVKRGDKNGEERTLKPKYVVFCTGHSGEPKIPTFPGQDNFKGTVYHASQHKDASSSGQDVTGKKVIVLGSGNSGHDIAQNFSENGAAVTMVQRSPTYVISASIGLLELSKGIYDDDALRINTIDETDVYAQSLPYAIQWALGVETTKRIAGQESELLSGLRKAGFALSEGIDGGGIMRLYMQKGGGYYIDVGASKMIAEGKIKVVQSVDGIKEFEADKLVLADGRKLEADIVVLATGYDNMRTSLRKAFGDEVADRCKDVWDLDDEGEINAMWRPSGHPGVFFMGGNLLLCRIYSKLLALQIKAIEEGLNPR</sequence>
<reference evidence="2" key="1">
    <citation type="submission" date="2022-10" db="EMBL/GenBank/DDBJ databases">
        <title>Culturing micro-colonial fungi from biological soil crusts in the Mojave desert and describing Neophaeococcomyces mojavensis, and introducing the new genera and species Taxawa tesnikishii.</title>
        <authorList>
            <person name="Kurbessoian T."/>
            <person name="Stajich J.E."/>
        </authorList>
    </citation>
    <scope>NUCLEOTIDE SEQUENCE</scope>
    <source>
        <strain evidence="2">TK_1</strain>
    </source>
</reference>
<evidence type="ECO:0000256" key="1">
    <source>
        <dbReference type="ARBA" id="ARBA00023002"/>
    </source>
</evidence>
<dbReference type="SUPFAM" id="SSF54427">
    <property type="entry name" value="NTF2-like"/>
    <property type="match status" value="1"/>
</dbReference>
<dbReference type="SUPFAM" id="SSF51905">
    <property type="entry name" value="FAD/NAD(P)-binding domain"/>
    <property type="match status" value="2"/>
</dbReference>
<protein>
    <recommendedName>
        <fullName evidence="4">FAD/NAD(P)-binding domain-containing protein</fullName>
    </recommendedName>
</protein>
<gene>
    <name evidence="2" type="ORF">H2201_000906</name>
</gene>
<keyword evidence="1" id="KW-0560">Oxidoreductase</keyword>
<dbReference type="Proteomes" id="UP001172684">
    <property type="component" value="Unassembled WGS sequence"/>
</dbReference>
<evidence type="ECO:0000313" key="2">
    <source>
        <dbReference type="EMBL" id="KAJ9669080.1"/>
    </source>
</evidence>
<name>A0ABQ9P3G1_9PEZI</name>
<organism evidence="2 3">
    <name type="scientific">Coniosporium apollinis</name>
    <dbReference type="NCBI Taxonomy" id="61459"/>
    <lineage>
        <taxon>Eukaryota</taxon>
        <taxon>Fungi</taxon>
        <taxon>Dikarya</taxon>
        <taxon>Ascomycota</taxon>
        <taxon>Pezizomycotina</taxon>
        <taxon>Dothideomycetes</taxon>
        <taxon>Dothideomycetes incertae sedis</taxon>
        <taxon>Coniosporium</taxon>
    </lineage>
</organism>
<keyword evidence="3" id="KW-1185">Reference proteome</keyword>
<dbReference type="PANTHER" id="PTHR43539:SF24">
    <property type="entry name" value="FAD_NAD(P)-BINDING DOMAIN-CONTAINING PROTEIN-RELATED"/>
    <property type="match status" value="1"/>
</dbReference>
<dbReference type="EMBL" id="JAPDRL010000004">
    <property type="protein sequence ID" value="KAJ9669080.1"/>
    <property type="molecule type" value="Genomic_DNA"/>
</dbReference>
<dbReference type="InterPro" id="IPR050982">
    <property type="entry name" value="Auxin_biosynth/cation_transpt"/>
</dbReference>
<accession>A0ABQ9P3G1</accession>
<dbReference type="InterPro" id="IPR036188">
    <property type="entry name" value="FAD/NAD-bd_sf"/>
</dbReference>
<dbReference type="Pfam" id="PF13738">
    <property type="entry name" value="Pyr_redox_3"/>
    <property type="match status" value="1"/>
</dbReference>
<dbReference type="Gene3D" id="3.50.50.60">
    <property type="entry name" value="FAD/NAD(P)-binding domain"/>
    <property type="match status" value="2"/>
</dbReference>
<proteinExistence type="predicted"/>